<keyword evidence="4" id="KW-1185">Reference proteome</keyword>
<dbReference type="GO" id="GO:0016757">
    <property type="term" value="F:glycosyltransferase activity"/>
    <property type="evidence" value="ECO:0007669"/>
    <property type="project" value="InterPro"/>
</dbReference>
<feature type="domain" description="Glycosyl transferase family 1" evidence="2">
    <location>
        <begin position="157"/>
        <end position="279"/>
    </location>
</feature>
<dbReference type="EMBL" id="CP047593">
    <property type="protein sequence ID" value="QHI70190.1"/>
    <property type="molecule type" value="Genomic_DNA"/>
</dbReference>
<evidence type="ECO:0000259" key="2">
    <source>
        <dbReference type="Pfam" id="PF00534"/>
    </source>
</evidence>
<proteinExistence type="predicted"/>
<dbReference type="Proteomes" id="UP000464954">
    <property type="component" value="Chromosome"/>
</dbReference>
<dbReference type="PANTHER" id="PTHR46401">
    <property type="entry name" value="GLYCOSYLTRANSFERASE WBBK-RELATED"/>
    <property type="match status" value="1"/>
</dbReference>
<evidence type="ECO:0000313" key="4">
    <source>
        <dbReference type="Proteomes" id="UP000464954"/>
    </source>
</evidence>
<dbReference type="PANTHER" id="PTHR46401:SF2">
    <property type="entry name" value="GLYCOSYLTRANSFERASE WBBK-RELATED"/>
    <property type="match status" value="1"/>
</dbReference>
<evidence type="ECO:0000256" key="1">
    <source>
        <dbReference type="ARBA" id="ARBA00022679"/>
    </source>
</evidence>
<organism evidence="3 4">
    <name type="scientific">Tichowtungia aerotolerans</name>
    <dbReference type="NCBI Taxonomy" id="2697043"/>
    <lineage>
        <taxon>Bacteria</taxon>
        <taxon>Pseudomonadati</taxon>
        <taxon>Kiritimatiellota</taxon>
        <taxon>Tichowtungiia</taxon>
        <taxon>Tichowtungiales</taxon>
        <taxon>Tichowtungiaceae</taxon>
        <taxon>Tichowtungia</taxon>
    </lineage>
</organism>
<dbReference type="SUPFAM" id="SSF53756">
    <property type="entry name" value="UDP-Glycosyltransferase/glycogen phosphorylase"/>
    <property type="match status" value="1"/>
</dbReference>
<reference evidence="3 4" key="1">
    <citation type="submission" date="2020-01" db="EMBL/GenBank/DDBJ databases">
        <title>Ponticoccus aerotolerans gen. nov., sp. nov., an anaerobic bacterium and proposal of Ponticoccusceae fam. nov., Ponticoccusles ord. nov. and Ponticoccuse classis nov. in the phylum Kiritimatiellaeota.</title>
        <authorList>
            <person name="Zhou L.Y."/>
            <person name="Du Z.J."/>
        </authorList>
    </citation>
    <scope>NUCLEOTIDE SEQUENCE [LARGE SCALE GENOMIC DNA]</scope>
    <source>
        <strain evidence="3 4">S-5007</strain>
    </source>
</reference>
<dbReference type="RefSeq" id="WP_160629368.1">
    <property type="nucleotide sequence ID" value="NZ_CP047593.1"/>
</dbReference>
<dbReference type="Gene3D" id="3.40.50.2000">
    <property type="entry name" value="Glycogen Phosphorylase B"/>
    <property type="match status" value="1"/>
</dbReference>
<sequence>MKVVFNINYPVAWAPGGGGLTLFEMKNALKKCGVETGWMRNEDTSLSADILHSWGHCHDALLDIAHNKGVKVVADIQNGTAIQDYRPFRLMIRRYLDQFAKGMLGYKRYCSVLNRGMYSKADALISNNPAYLEYVCRVFNVPVSKTHAIWRGVRDPFFEINGLKKKEHLVCVGSILPLKNQVLLARIAKEEKVPIKFIGPPHPESESYVREFENAVDGRYVTWERGIIDSEELAQRVGESMGLVLLSSYESYGNVIMEALAAKVPVLASSLFSLQSIYGNDIQYVSTPLDAHVAPALTAFYDQSCRMGGTVAPAQIKPLRWSQVAQKVIEVYKECGVNP</sequence>
<accession>A0A6P1M6I6</accession>
<gene>
    <name evidence="3" type="ORF">GT409_12315</name>
</gene>
<name>A0A6P1M6I6_9BACT</name>
<keyword evidence="1" id="KW-0808">Transferase</keyword>
<dbReference type="GO" id="GO:0009103">
    <property type="term" value="P:lipopolysaccharide biosynthetic process"/>
    <property type="evidence" value="ECO:0007669"/>
    <property type="project" value="TreeGrafter"/>
</dbReference>
<protein>
    <recommendedName>
        <fullName evidence="2">Glycosyl transferase family 1 domain-containing protein</fullName>
    </recommendedName>
</protein>
<dbReference type="AlphaFoldDB" id="A0A6P1M6I6"/>
<evidence type="ECO:0000313" key="3">
    <source>
        <dbReference type="EMBL" id="QHI70190.1"/>
    </source>
</evidence>
<dbReference type="CDD" id="cd03801">
    <property type="entry name" value="GT4_PimA-like"/>
    <property type="match status" value="1"/>
</dbReference>
<dbReference type="KEGG" id="taer:GT409_12315"/>
<dbReference type="InterPro" id="IPR001296">
    <property type="entry name" value="Glyco_trans_1"/>
</dbReference>
<dbReference type="Pfam" id="PF00534">
    <property type="entry name" value="Glycos_transf_1"/>
    <property type="match status" value="1"/>
</dbReference>